<evidence type="ECO:0000256" key="1">
    <source>
        <dbReference type="ARBA" id="ARBA00022679"/>
    </source>
</evidence>
<protein>
    <recommendedName>
        <fullName evidence="7">Bifunctional glutamine synthetase adenylyltransferase/adenylyl-removing enzyme</fullName>
    </recommendedName>
    <alternativeName>
        <fullName evidence="7">ATP:glutamine synthetase adenylyltransferase</fullName>
    </alternativeName>
    <alternativeName>
        <fullName evidence="7">ATase</fullName>
    </alternativeName>
    <domain>
        <recommendedName>
            <fullName evidence="7">Glutamine synthetase adenylyl-L-tyrosine phosphorylase</fullName>
            <ecNumber evidence="7">2.7.7.89</ecNumber>
        </recommendedName>
        <alternativeName>
            <fullName evidence="7">Adenylyl removase</fullName>
            <shortName evidence="7">AR</shortName>
            <shortName evidence="7">AT-N</shortName>
        </alternativeName>
    </domain>
    <domain>
        <recommendedName>
            <fullName evidence="7">Glutamine synthetase adenylyl transferase</fullName>
            <ecNumber evidence="7">2.7.7.42</ecNumber>
        </recommendedName>
        <alternativeName>
            <fullName evidence="7">Adenylyl transferase</fullName>
            <shortName evidence="7">AT</shortName>
            <shortName evidence="7">AT-C</shortName>
        </alternativeName>
    </domain>
</protein>
<feature type="domain" description="Glutamate-ammonia ligase adenylyltransferase repeated" evidence="9">
    <location>
        <begin position="599"/>
        <end position="842"/>
    </location>
</feature>
<feature type="region of interest" description="Disordered" evidence="8">
    <location>
        <begin position="1"/>
        <end position="22"/>
    </location>
</feature>
<sequence length="1007" mass="108677">MAGRRSGTKDAEAGALTGEDALAPGALPSGSLASRMRLAAGTKPPAKLPEALTALFGDDAALAGRFTALMSAAPAARAVLARVAEHSPFLTELMRIDPARLLRVLEADPAAGLAAARAQMTRAVGATQDEAEAMALLRRLRAETALTVALADIGDVFDLTAVTAELTDSADAAIAAATQFLFREAAQAGKLRKGALKEGLAGIGYTVLAMGKHGARELNYSSDVDLIVLYDPALAQLAEEVEPAPFFVRLTQRLARMIQERTGDGYVARVDLRLRPDPASTPVALSVEAALDYYEREGATWERAAYIKARPIAGDIELGHVFLRHLSPFVWRRSLDYAAVADVHAMKQDIHAFRGHAAIAVEGHNVKLGRGGIREIEFFAQTQQLIAGGRDPHLRNPRTLEALELLAQAGWIDESARLELDEAYHFLRRVEHRLQMVADAQTHSLPDDAEALAAFARFMGYAKREAFAKALLQRLARVQHHYSKLFEDAPPRAAVEGALEFPRAKDDRETLATLHKLGYADPAKASATVRGWMAGTHRALKPETVRSHLATIVPLLIDALARGGAPDEALAAADRFFAELPVAVRLMPALARHPDLVRLLATILGTAPRLGEMLAHRPSLIDALLDPAFFGMLPDEPALTARLAALIEDAENEEDLLDQARRFRQEQHVLIGVRILSGTLPAARAGEAFARLADVIIRALEAAVLARFREAHGTLPGAEVAVLAMGKLGGREMTAGSDLDLIMLYDFDQEHPESDGPRPLYGAQYFARLTQRLVNALTTPTNAGQLYEVDLRLRPSGRAGPVATSLPRFIAYQAEEAWTWEHMALTRARVVSAPPAFRARVEAAIADVLRVPHEPARLAADIVDMRGAIADEKGDATPWDLKYARGGLVDIEFIAQYLLLAHARTHAEIIDTSTARVIALATQAGLLDAQDGQLLGDACRLLHDLTQVLRLALTGPFVPAEASPALRRLLARAGAMPDFSTLEAHLFETQAQVRAAFERILGVAAGG</sequence>
<comment type="function">
    <text evidence="7">Involved in the regulation of glutamine synthetase GlnA, a key enzyme in the process to assimilate ammonia. When cellular nitrogen levels are high, the C-terminal adenylyl transferase (AT) inactivates GlnA by covalent transfer of an adenylyl group from ATP to specific tyrosine residue of GlnA, thus reducing its activity. Conversely, when nitrogen levels are low, the N-terminal adenylyl removase (AR) activates GlnA by removing the adenylyl group by phosphorolysis, increasing its activity. The regulatory region of GlnE binds the signal transduction protein PII (GlnB) which indicates the nitrogen status of the cell.</text>
</comment>
<dbReference type="EC" id="2.7.7.42" evidence="7"/>
<evidence type="ECO:0000256" key="5">
    <source>
        <dbReference type="ARBA" id="ARBA00022842"/>
    </source>
</evidence>
<dbReference type="NCBIfam" id="NF008292">
    <property type="entry name" value="PRK11072.1"/>
    <property type="match status" value="1"/>
</dbReference>
<dbReference type="GO" id="GO:0005524">
    <property type="term" value="F:ATP binding"/>
    <property type="evidence" value="ECO:0007669"/>
    <property type="project" value="UniProtKB-UniRule"/>
</dbReference>
<evidence type="ECO:0000313" key="11">
    <source>
        <dbReference type="EMBL" id="PZQ84972.1"/>
    </source>
</evidence>
<comment type="catalytic activity">
    <reaction evidence="7">
        <text>[glutamine synthetase]-O(4)-(5'-adenylyl)-L-tyrosine + phosphate = [glutamine synthetase]-L-tyrosine + ADP</text>
        <dbReference type="Rhea" id="RHEA:43716"/>
        <dbReference type="Rhea" id="RHEA-COMP:10660"/>
        <dbReference type="Rhea" id="RHEA-COMP:10661"/>
        <dbReference type="ChEBI" id="CHEBI:43474"/>
        <dbReference type="ChEBI" id="CHEBI:46858"/>
        <dbReference type="ChEBI" id="CHEBI:83624"/>
        <dbReference type="ChEBI" id="CHEBI:456216"/>
        <dbReference type="EC" id="2.7.7.89"/>
    </reaction>
</comment>
<evidence type="ECO:0000256" key="4">
    <source>
        <dbReference type="ARBA" id="ARBA00022840"/>
    </source>
</evidence>
<evidence type="ECO:0000259" key="10">
    <source>
        <dbReference type="Pfam" id="PF08335"/>
    </source>
</evidence>
<organism evidence="11 12">
    <name type="scientific">Ancylobacter novellus</name>
    <name type="common">Thiobacillus novellus</name>
    <dbReference type="NCBI Taxonomy" id="921"/>
    <lineage>
        <taxon>Bacteria</taxon>
        <taxon>Pseudomonadati</taxon>
        <taxon>Pseudomonadota</taxon>
        <taxon>Alphaproteobacteria</taxon>
        <taxon>Hyphomicrobiales</taxon>
        <taxon>Xanthobacteraceae</taxon>
        <taxon>Ancylobacter</taxon>
    </lineage>
</organism>
<name>A0A2W5R7F0_ANCNO</name>
<evidence type="ECO:0000256" key="8">
    <source>
        <dbReference type="SAM" id="MobiDB-lite"/>
    </source>
</evidence>
<dbReference type="AlphaFoldDB" id="A0A2W5R7F0"/>
<dbReference type="InterPro" id="IPR005190">
    <property type="entry name" value="GlnE_rpt_dom"/>
</dbReference>
<keyword evidence="6 7" id="KW-0511">Multifunctional enzyme</keyword>
<proteinExistence type="inferred from homology"/>
<keyword evidence="1 7" id="KW-0808">Transferase</keyword>
<dbReference type="InterPro" id="IPR013546">
    <property type="entry name" value="PII_UdlTrfase/GS_AdlTrfase"/>
</dbReference>
<gene>
    <name evidence="7" type="primary">glnE</name>
    <name evidence="11" type="ORF">DI549_03610</name>
</gene>
<evidence type="ECO:0000313" key="12">
    <source>
        <dbReference type="Proteomes" id="UP000248887"/>
    </source>
</evidence>
<evidence type="ECO:0000256" key="7">
    <source>
        <dbReference type="HAMAP-Rule" id="MF_00802"/>
    </source>
</evidence>
<accession>A0A2W5R7F0</accession>
<dbReference type="EC" id="2.7.7.89" evidence="7"/>
<dbReference type="Pfam" id="PF03710">
    <property type="entry name" value="GlnE"/>
    <property type="match status" value="2"/>
</dbReference>
<dbReference type="NCBIfam" id="NF010706">
    <property type="entry name" value="PRK14108.1"/>
    <property type="match status" value="1"/>
</dbReference>
<feature type="region of interest" description="Adenylyl transferase" evidence="7">
    <location>
        <begin position="497"/>
        <end position="1007"/>
    </location>
</feature>
<dbReference type="InterPro" id="IPR043519">
    <property type="entry name" value="NT_sf"/>
</dbReference>
<evidence type="ECO:0000256" key="3">
    <source>
        <dbReference type="ARBA" id="ARBA00022741"/>
    </source>
</evidence>
<keyword evidence="5 7" id="KW-0460">Magnesium</keyword>
<dbReference type="PANTHER" id="PTHR30621">
    <property type="entry name" value="GLUTAMINE SYNTHETASE ADENYLYLTRANSFERASE"/>
    <property type="match status" value="1"/>
</dbReference>
<comment type="caution">
    <text evidence="11">The sequence shown here is derived from an EMBL/GenBank/DDBJ whole genome shotgun (WGS) entry which is preliminary data.</text>
</comment>
<comment type="similarity">
    <text evidence="7">Belongs to the GlnE family.</text>
</comment>
<feature type="domain" description="PII-uridylyltransferase/Glutamine-synthetase adenylyltransferase" evidence="10">
    <location>
        <begin position="359"/>
        <end position="486"/>
    </location>
</feature>
<keyword evidence="2 7" id="KW-0548">Nucleotidyltransferase</keyword>
<dbReference type="Pfam" id="PF08335">
    <property type="entry name" value="GlnD_UR_UTase"/>
    <property type="match status" value="2"/>
</dbReference>
<evidence type="ECO:0000256" key="2">
    <source>
        <dbReference type="ARBA" id="ARBA00022695"/>
    </source>
</evidence>
<comment type="catalytic activity">
    <reaction evidence="7">
        <text>[glutamine synthetase]-L-tyrosine + ATP = [glutamine synthetase]-O(4)-(5'-adenylyl)-L-tyrosine + diphosphate</text>
        <dbReference type="Rhea" id="RHEA:18589"/>
        <dbReference type="Rhea" id="RHEA-COMP:10660"/>
        <dbReference type="Rhea" id="RHEA-COMP:10661"/>
        <dbReference type="ChEBI" id="CHEBI:30616"/>
        <dbReference type="ChEBI" id="CHEBI:33019"/>
        <dbReference type="ChEBI" id="CHEBI:46858"/>
        <dbReference type="ChEBI" id="CHEBI:83624"/>
        <dbReference type="EC" id="2.7.7.42"/>
    </reaction>
</comment>
<comment type="cofactor">
    <cofactor evidence="7">
        <name>Mg(2+)</name>
        <dbReference type="ChEBI" id="CHEBI:18420"/>
    </cofactor>
</comment>
<dbReference type="CDD" id="cd05401">
    <property type="entry name" value="NT_GlnE_GlnD_like"/>
    <property type="match status" value="2"/>
</dbReference>
<dbReference type="GO" id="GO:0000820">
    <property type="term" value="P:regulation of glutamine family amino acid metabolic process"/>
    <property type="evidence" value="ECO:0007669"/>
    <property type="project" value="UniProtKB-UniRule"/>
</dbReference>
<reference evidence="11 12" key="1">
    <citation type="submission" date="2017-08" db="EMBL/GenBank/DDBJ databases">
        <title>Infants hospitalized years apart are colonized by the same room-sourced microbial strains.</title>
        <authorList>
            <person name="Brooks B."/>
            <person name="Olm M.R."/>
            <person name="Firek B.A."/>
            <person name="Baker R."/>
            <person name="Thomas B.C."/>
            <person name="Morowitz M.J."/>
            <person name="Banfield J.F."/>
        </authorList>
    </citation>
    <scope>NUCLEOTIDE SEQUENCE [LARGE SCALE GENOMIC DNA]</scope>
    <source>
        <strain evidence="11">S2_005_001_R2_27</strain>
    </source>
</reference>
<dbReference type="GO" id="GO:0005829">
    <property type="term" value="C:cytosol"/>
    <property type="evidence" value="ECO:0007669"/>
    <property type="project" value="TreeGrafter"/>
</dbReference>
<dbReference type="SUPFAM" id="SSF81593">
    <property type="entry name" value="Nucleotidyltransferase substrate binding subunit/domain"/>
    <property type="match status" value="2"/>
</dbReference>
<feature type="domain" description="PII-uridylyltransferase/Glutamine-synthetase adenylyltransferase" evidence="10">
    <location>
        <begin position="879"/>
        <end position="1000"/>
    </location>
</feature>
<evidence type="ECO:0000259" key="9">
    <source>
        <dbReference type="Pfam" id="PF03710"/>
    </source>
</evidence>
<dbReference type="GO" id="GO:0008882">
    <property type="term" value="F:[glutamate-ammonia-ligase] adenylyltransferase activity"/>
    <property type="evidence" value="ECO:0007669"/>
    <property type="project" value="UniProtKB-UniRule"/>
</dbReference>
<dbReference type="Gene3D" id="1.20.120.330">
    <property type="entry name" value="Nucleotidyltransferases domain 2"/>
    <property type="match status" value="2"/>
</dbReference>
<dbReference type="GO" id="GO:0047388">
    <property type="term" value="F:[glutamine synthetase]-adenylyl-L-tyrosine phosphorylase activity"/>
    <property type="evidence" value="ECO:0007669"/>
    <property type="project" value="UniProtKB-EC"/>
</dbReference>
<dbReference type="Gene3D" id="3.30.460.10">
    <property type="entry name" value="Beta Polymerase, domain 2"/>
    <property type="match status" value="2"/>
</dbReference>
<dbReference type="HAMAP" id="MF_00802">
    <property type="entry name" value="GlnE"/>
    <property type="match status" value="1"/>
</dbReference>
<feature type="domain" description="Glutamate-ammonia ligase adenylyltransferase repeated" evidence="9">
    <location>
        <begin position="80"/>
        <end position="324"/>
    </location>
</feature>
<keyword evidence="4 7" id="KW-0067">ATP-binding</keyword>
<dbReference type="GO" id="GO:0000287">
    <property type="term" value="F:magnesium ion binding"/>
    <property type="evidence" value="ECO:0007669"/>
    <property type="project" value="UniProtKB-UniRule"/>
</dbReference>
<evidence type="ECO:0000256" key="6">
    <source>
        <dbReference type="ARBA" id="ARBA00023268"/>
    </source>
</evidence>
<dbReference type="EMBL" id="QFQD01000006">
    <property type="protein sequence ID" value="PZQ84972.1"/>
    <property type="molecule type" value="Genomic_DNA"/>
</dbReference>
<dbReference type="SUPFAM" id="SSF81301">
    <property type="entry name" value="Nucleotidyltransferase"/>
    <property type="match status" value="2"/>
</dbReference>
<dbReference type="Proteomes" id="UP000248887">
    <property type="component" value="Unassembled WGS sequence"/>
</dbReference>
<dbReference type="PANTHER" id="PTHR30621:SF0">
    <property type="entry name" value="BIFUNCTIONAL GLUTAMINE SYNTHETASE ADENYLYLTRANSFERASE_ADENYLYL-REMOVING ENZYME"/>
    <property type="match status" value="1"/>
</dbReference>
<dbReference type="InterPro" id="IPR023057">
    <property type="entry name" value="GlnE"/>
</dbReference>
<feature type="region of interest" description="Adenylyl removase" evidence="7">
    <location>
        <begin position="1"/>
        <end position="491"/>
    </location>
</feature>
<keyword evidence="3 7" id="KW-0547">Nucleotide-binding</keyword>